<keyword evidence="2" id="KW-1185">Reference proteome</keyword>
<evidence type="ECO:0000313" key="2">
    <source>
        <dbReference type="Proteomes" id="UP001314229"/>
    </source>
</evidence>
<protein>
    <submittedName>
        <fullName evidence="1">Uncharacterized protein</fullName>
    </submittedName>
</protein>
<gene>
    <name evidence="1" type="ORF">FSCOSCO3_A019635</name>
</gene>
<reference evidence="1 2" key="1">
    <citation type="submission" date="2024-01" db="EMBL/GenBank/DDBJ databases">
        <authorList>
            <person name="Alioto T."/>
            <person name="Alioto T."/>
            <person name="Gomez Garrido J."/>
        </authorList>
    </citation>
    <scope>NUCLEOTIDE SEQUENCE [LARGE SCALE GENOMIC DNA]</scope>
</reference>
<evidence type="ECO:0000313" key="1">
    <source>
        <dbReference type="EMBL" id="CAK6978513.1"/>
    </source>
</evidence>
<name>A0AAV1Q4W1_SCOSC</name>
<dbReference type="EMBL" id="CAWUFR010000494">
    <property type="protein sequence ID" value="CAK6978513.1"/>
    <property type="molecule type" value="Genomic_DNA"/>
</dbReference>
<comment type="caution">
    <text evidence="1">The sequence shown here is derived from an EMBL/GenBank/DDBJ whole genome shotgun (WGS) entry which is preliminary data.</text>
</comment>
<dbReference type="Proteomes" id="UP001314229">
    <property type="component" value="Unassembled WGS sequence"/>
</dbReference>
<proteinExistence type="predicted"/>
<accession>A0AAV1Q4W1</accession>
<organism evidence="1 2">
    <name type="scientific">Scomber scombrus</name>
    <name type="common">Atlantic mackerel</name>
    <name type="synonym">Scomber vernalis</name>
    <dbReference type="NCBI Taxonomy" id="13677"/>
    <lineage>
        <taxon>Eukaryota</taxon>
        <taxon>Metazoa</taxon>
        <taxon>Chordata</taxon>
        <taxon>Craniata</taxon>
        <taxon>Vertebrata</taxon>
        <taxon>Euteleostomi</taxon>
        <taxon>Actinopterygii</taxon>
        <taxon>Neopterygii</taxon>
        <taxon>Teleostei</taxon>
        <taxon>Neoteleostei</taxon>
        <taxon>Acanthomorphata</taxon>
        <taxon>Pelagiaria</taxon>
        <taxon>Scombriformes</taxon>
        <taxon>Scombridae</taxon>
        <taxon>Scomber</taxon>
    </lineage>
</organism>
<dbReference type="AlphaFoldDB" id="A0AAV1Q4W1"/>
<sequence>MNERIATHSCNHVVHYLVVFANRNQKLIFPRVSEASDADSETERALTVTSPVTFEIGLNRERSTAEKCRVHIREVTG</sequence>